<dbReference type="CDD" id="cd02440">
    <property type="entry name" value="AdoMet_MTases"/>
    <property type="match status" value="1"/>
</dbReference>
<proteinExistence type="inferred from homology"/>
<evidence type="ECO:0000256" key="1">
    <source>
        <dbReference type="ARBA" id="ARBA00038158"/>
    </source>
</evidence>
<evidence type="ECO:0000313" key="3">
    <source>
        <dbReference type="EMBL" id="KAF4967017.1"/>
    </source>
</evidence>
<evidence type="ECO:0000256" key="2">
    <source>
        <dbReference type="SAM" id="MobiDB-lite"/>
    </source>
</evidence>
<dbReference type="GO" id="GO:0008168">
    <property type="term" value="F:methyltransferase activity"/>
    <property type="evidence" value="ECO:0007669"/>
    <property type="project" value="TreeGrafter"/>
</dbReference>
<dbReference type="PANTHER" id="PTHR43591:SF10">
    <property type="entry name" value="ABC TRANSMEMBRANE TYPE-1 DOMAIN-CONTAINING PROTEIN-RELATED"/>
    <property type="match status" value="1"/>
</dbReference>
<protein>
    <recommendedName>
        <fullName evidence="5">Methyltransferase</fullName>
    </recommendedName>
</protein>
<keyword evidence="4" id="KW-1185">Reference proteome</keyword>
<dbReference type="EMBL" id="JABEXW010000257">
    <property type="protein sequence ID" value="KAF4967017.1"/>
    <property type="molecule type" value="Genomic_DNA"/>
</dbReference>
<reference evidence="3" key="2">
    <citation type="submission" date="2020-05" db="EMBL/GenBank/DDBJ databases">
        <authorList>
            <person name="Kim H.-S."/>
            <person name="Proctor R.H."/>
            <person name="Brown D.W."/>
        </authorList>
    </citation>
    <scope>NUCLEOTIDE SEQUENCE</scope>
    <source>
        <strain evidence="3">NRRL 20472</strain>
    </source>
</reference>
<evidence type="ECO:0000313" key="4">
    <source>
        <dbReference type="Proteomes" id="UP000622797"/>
    </source>
</evidence>
<comment type="similarity">
    <text evidence="1">Belongs to the methyltransferase superfamily. LaeA methyltransferase family.</text>
</comment>
<sequence length="333" mass="37844">MCQDDQAPGAPEADGRENESIYSEYSSDVSETTSVTSSILNYQYENGRRYHAYRAGQYLLPNDETEQERLDIIHHIFTLTLGGEICQTKLDNPQAILDIGTGTGLWAMEIGEEYPSAEVIGTDLSPIQPQWVPPNVKFEVEDATQDWTFPNDKFDFIHARTLAGAIQDWPTLLTQCYDHCKPGGQVEVSEGRANFFCDDDSLKEDMATHKWLMEFRRLSTPMGFDIAPKLPDMLKEAGFEDVEFVQKVVPMGTWPKDPKLKEVGRWFRVQFLEMALEAYSLALFTRAGGWSNEEAQVLFAKVRDELKTNKIHLYTYSSFATGRKPEALPEKTE</sequence>
<evidence type="ECO:0008006" key="5">
    <source>
        <dbReference type="Google" id="ProtNLM"/>
    </source>
</evidence>
<feature type="region of interest" description="Disordered" evidence="2">
    <location>
        <begin position="1"/>
        <end position="29"/>
    </location>
</feature>
<dbReference type="SUPFAM" id="SSF53335">
    <property type="entry name" value="S-adenosyl-L-methionine-dependent methyltransferases"/>
    <property type="match status" value="1"/>
</dbReference>
<dbReference type="PANTHER" id="PTHR43591">
    <property type="entry name" value="METHYLTRANSFERASE"/>
    <property type="match status" value="1"/>
</dbReference>
<accession>A0A8H4TZN5</accession>
<gene>
    <name evidence="3" type="ORF">FSARC_5389</name>
</gene>
<dbReference type="Gene3D" id="3.40.50.150">
    <property type="entry name" value="Vaccinia Virus protein VP39"/>
    <property type="match status" value="1"/>
</dbReference>
<dbReference type="Pfam" id="PF13489">
    <property type="entry name" value="Methyltransf_23"/>
    <property type="match status" value="1"/>
</dbReference>
<dbReference type="InterPro" id="IPR029063">
    <property type="entry name" value="SAM-dependent_MTases_sf"/>
</dbReference>
<dbReference type="AlphaFoldDB" id="A0A8H4TZN5"/>
<dbReference type="Proteomes" id="UP000622797">
    <property type="component" value="Unassembled WGS sequence"/>
</dbReference>
<reference evidence="3" key="1">
    <citation type="journal article" date="2020" name="BMC Genomics">
        <title>Correction to: Identification and distribution of gene clusters required for synthesis of sphingolipid metabolism inhibitors in diverse species of the filamentous fungus Fusarium.</title>
        <authorList>
            <person name="Kim H.S."/>
            <person name="Lohmar J.M."/>
            <person name="Busman M."/>
            <person name="Brown D.W."/>
            <person name="Naumann T.A."/>
            <person name="Divon H.H."/>
            <person name="Lysoe E."/>
            <person name="Uhlig S."/>
            <person name="Proctor R.H."/>
        </authorList>
    </citation>
    <scope>NUCLEOTIDE SEQUENCE</scope>
    <source>
        <strain evidence="3">NRRL 20472</strain>
    </source>
</reference>
<name>A0A8H4TZN5_9HYPO</name>
<comment type="caution">
    <text evidence="3">The sequence shown here is derived from an EMBL/GenBank/DDBJ whole genome shotgun (WGS) entry which is preliminary data.</text>
</comment>
<organism evidence="3 4">
    <name type="scientific">Fusarium sarcochroum</name>
    <dbReference type="NCBI Taxonomy" id="1208366"/>
    <lineage>
        <taxon>Eukaryota</taxon>
        <taxon>Fungi</taxon>
        <taxon>Dikarya</taxon>
        <taxon>Ascomycota</taxon>
        <taxon>Pezizomycotina</taxon>
        <taxon>Sordariomycetes</taxon>
        <taxon>Hypocreomycetidae</taxon>
        <taxon>Hypocreales</taxon>
        <taxon>Nectriaceae</taxon>
        <taxon>Fusarium</taxon>
        <taxon>Fusarium lateritium species complex</taxon>
    </lineage>
</organism>
<dbReference type="OrthoDB" id="2013972at2759"/>